<dbReference type="RefSeq" id="WP_193116967.1">
    <property type="nucleotide sequence ID" value="NZ_BAAAIR010000043.1"/>
</dbReference>
<evidence type="ECO:0000259" key="8">
    <source>
        <dbReference type="Pfam" id="PF09335"/>
    </source>
</evidence>
<protein>
    <submittedName>
        <fullName evidence="9">DedA family protein</fullName>
    </submittedName>
</protein>
<feature type="transmembrane region" description="Helical" evidence="7">
    <location>
        <begin position="137"/>
        <end position="161"/>
    </location>
</feature>
<evidence type="ECO:0000256" key="6">
    <source>
        <dbReference type="ARBA" id="ARBA00023136"/>
    </source>
</evidence>
<evidence type="ECO:0000313" key="10">
    <source>
        <dbReference type="Proteomes" id="UP001595937"/>
    </source>
</evidence>
<gene>
    <name evidence="9" type="ORF">ACFPK8_11470</name>
</gene>
<dbReference type="InterPro" id="IPR051311">
    <property type="entry name" value="DedA_domain"/>
</dbReference>
<evidence type="ECO:0000256" key="5">
    <source>
        <dbReference type="ARBA" id="ARBA00022989"/>
    </source>
</evidence>
<feature type="transmembrane region" description="Helical" evidence="7">
    <location>
        <begin position="173"/>
        <end position="193"/>
    </location>
</feature>
<keyword evidence="10" id="KW-1185">Reference proteome</keyword>
<evidence type="ECO:0000313" key="9">
    <source>
        <dbReference type="EMBL" id="MFC5298132.1"/>
    </source>
</evidence>
<comment type="similarity">
    <text evidence="2">Belongs to the DedA family.</text>
</comment>
<evidence type="ECO:0000256" key="3">
    <source>
        <dbReference type="ARBA" id="ARBA00022475"/>
    </source>
</evidence>
<reference evidence="10" key="1">
    <citation type="journal article" date="2019" name="Int. J. Syst. Evol. Microbiol.">
        <title>The Global Catalogue of Microorganisms (GCM) 10K type strain sequencing project: providing services to taxonomists for standard genome sequencing and annotation.</title>
        <authorList>
            <consortium name="The Broad Institute Genomics Platform"/>
            <consortium name="The Broad Institute Genome Sequencing Center for Infectious Disease"/>
            <person name="Wu L."/>
            <person name="Ma J."/>
        </authorList>
    </citation>
    <scope>NUCLEOTIDE SEQUENCE [LARGE SCALE GENOMIC DNA]</scope>
    <source>
        <strain evidence="10">CGMCC 1.16455</strain>
    </source>
</reference>
<evidence type="ECO:0000256" key="7">
    <source>
        <dbReference type="SAM" id="Phobius"/>
    </source>
</evidence>
<name>A0ABW0FFV8_9MICO</name>
<evidence type="ECO:0000256" key="2">
    <source>
        <dbReference type="ARBA" id="ARBA00010792"/>
    </source>
</evidence>
<keyword evidence="4 7" id="KW-0812">Transmembrane</keyword>
<dbReference type="Proteomes" id="UP001595937">
    <property type="component" value="Unassembled WGS sequence"/>
</dbReference>
<dbReference type="Pfam" id="PF09335">
    <property type="entry name" value="VTT_dom"/>
    <property type="match status" value="1"/>
</dbReference>
<dbReference type="PANTHER" id="PTHR42709">
    <property type="entry name" value="ALKALINE PHOSPHATASE LIKE PROTEIN"/>
    <property type="match status" value="1"/>
</dbReference>
<evidence type="ECO:0000256" key="4">
    <source>
        <dbReference type="ARBA" id="ARBA00022692"/>
    </source>
</evidence>
<organism evidence="9 10">
    <name type="scientific">Brachybacterium tyrofermentans</name>
    <dbReference type="NCBI Taxonomy" id="47848"/>
    <lineage>
        <taxon>Bacteria</taxon>
        <taxon>Bacillati</taxon>
        <taxon>Actinomycetota</taxon>
        <taxon>Actinomycetes</taxon>
        <taxon>Micrococcales</taxon>
        <taxon>Dermabacteraceae</taxon>
        <taxon>Brachybacterium</taxon>
    </lineage>
</organism>
<dbReference type="InterPro" id="IPR032816">
    <property type="entry name" value="VTT_dom"/>
</dbReference>
<keyword evidence="5 7" id="KW-1133">Transmembrane helix</keyword>
<keyword evidence="6 7" id="KW-0472">Membrane</keyword>
<comment type="subcellular location">
    <subcellularLocation>
        <location evidence="1">Cell membrane</location>
        <topology evidence="1">Multi-pass membrane protein</topology>
    </subcellularLocation>
</comment>
<dbReference type="PANTHER" id="PTHR42709:SF6">
    <property type="entry name" value="UNDECAPRENYL PHOSPHATE TRANSPORTER A"/>
    <property type="match status" value="1"/>
</dbReference>
<keyword evidence="3" id="KW-1003">Cell membrane</keyword>
<sequence length="215" mass="22283">MDITAWAIGLMELLGGPGTALVIAAEAIFPPIPGEILLPFAGVAAASDGQNVLVPLTWTTAGSVIGGLGVYAVGRGLGLRRTRAVIARLPLLEQGDVDAALRFFDRWGFPAVVIARFVPMVRTFISIPAGIERMHVGLFALATGLGSGIWNAVFVIAGYAFGQAGGDTLESFVRVYSVAVAGAGLLAAVGLIARRRRARRGSPDTDPHPAPTLEG</sequence>
<feature type="domain" description="VTT" evidence="8">
    <location>
        <begin position="32"/>
        <end position="159"/>
    </location>
</feature>
<dbReference type="EMBL" id="JBHSLN010000024">
    <property type="protein sequence ID" value="MFC5298132.1"/>
    <property type="molecule type" value="Genomic_DNA"/>
</dbReference>
<comment type="caution">
    <text evidence="9">The sequence shown here is derived from an EMBL/GenBank/DDBJ whole genome shotgun (WGS) entry which is preliminary data.</text>
</comment>
<dbReference type="GeneID" id="303297942"/>
<accession>A0ABW0FFV8</accession>
<evidence type="ECO:0000256" key="1">
    <source>
        <dbReference type="ARBA" id="ARBA00004651"/>
    </source>
</evidence>
<proteinExistence type="inferred from homology"/>